<dbReference type="HAMAP" id="MF_00208">
    <property type="entry name" value="MurE"/>
    <property type="match status" value="1"/>
</dbReference>
<feature type="binding site" evidence="11">
    <location>
        <position position="178"/>
    </location>
    <ligand>
        <name>UDP-N-acetyl-alpha-D-muramoyl-L-alanyl-D-glutamate</name>
        <dbReference type="ChEBI" id="CHEBI:83900"/>
    </ligand>
</feature>
<dbReference type="Pfam" id="PF08245">
    <property type="entry name" value="Mur_ligase_M"/>
    <property type="match status" value="1"/>
</dbReference>
<organism evidence="16 17">
    <name type="scientific">Ferrithrix thermotolerans DSM 19514</name>
    <dbReference type="NCBI Taxonomy" id="1121881"/>
    <lineage>
        <taxon>Bacteria</taxon>
        <taxon>Bacillati</taxon>
        <taxon>Actinomycetota</taxon>
        <taxon>Acidimicrobiia</taxon>
        <taxon>Acidimicrobiales</taxon>
        <taxon>Acidimicrobiaceae</taxon>
        <taxon>Ferrithrix</taxon>
    </lineage>
</organism>
<dbReference type="GO" id="GO:0005524">
    <property type="term" value="F:ATP binding"/>
    <property type="evidence" value="ECO:0007669"/>
    <property type="project" value="UniProtKB-UniRule"/>
</dbReference>
<dbReference type="Gene3D" id="3.90.190.20">
    <property type="entry name" value="Mur ligase, C-terminal domain"/>
    <property type="match status" value="1"/>
</dbReference>
<feature type="binding site" evidence="11">
    <location>
        <begin position="151"/>
        <end position="152"/>
    </location>
    <ligand>
        <name>UDP-N-acetyl-alpha-D-muramoyl-L-alanyl-D-glutamate</name>
        <dbReference type="ChEBI" id="CHEBI:83900"/>
    </ligand>
</feature>
<evidence type="ECO:0000256" key="3">
    <source>
        <dbReference type="ARBA" id="ARBA00022598"/>
    </source>
</evidence>
<dbReference type="InterPro" id="IPR018109">
    <property type="entry name" value="Folylpolyglutamate_synth_CS"/>
</dbReference>
<evidence type="ECO:0000259" key="14">
    <source>
        <dbReference type="Pfam" id="PF02875"/>
    </source>
</evidence>
<keyword evidence="10 11" id="KW-0961">Cell wall biogenesis/degradation</keyword>
<keyword evidence="4 11" id="KW-0132">Cell division</keyword>
<dbReference type="SUPFAM" id="SSF53623">
    <property type="entry name" value="MurD-like peptide ligases, catalytic domain"/>
    <property type="match status" value="1"/>
</dbReference>
<keyword evidence="7 11" id="KW-0133">Cell shape</keyword>
<accession>A0A1M4VBH9</accession>
<keyword evidence="8 11" id="KW-0573">Peptidoglycan synthesis</keyword>
<dbReference type="SUPFAM" id="SSF63418">
    <property type="entry name" value="MurE/MurF N-terminal domain"/>
    <property type="match status" value="1"/>
</dbReference>
<keyword evidence="3 11" id="KW-0436">Ligase</keyword>
<comment type="subcellular location">
    <subcellularLocation>
        <location evidence="11 12">Cytoplasm</location>
    </subcellularLocation>
</comment>
<comment type="caution">
    <text evidence="11">Lacks conserved residue(s) required for the propagation of feature annotation.</text>
</comment>
<dbReference type="Gene3D" id="3.40.1190.10">
    <property type="entry name" value="Mur-like, catalytic domain"/>
    <property type="match status" value="1"/>
</dbReference>
<dbReference type="PANTHER" id="PTHR23135">
    <property type="entry name" value="MUR LIGASE FAMILY MEMBER"/>
    <property type="match status" value="1"/>
</dbReference>
<protein>
    <recommendedName>
        <fullName evidence="11">UDP-N-acetylmuramyl-tripeptide synthetase</fullName>
        <ecNumber evidence="11">6.3.2.-</ecNumber>
    </recommendedName>
    <alternativeName>
        <fullName evidence="11">UDP-MurNAc-tripeptide synthetase</fullName>
    </alternativeName>
</protein>
<evidence type="ECO:0000256" key="2">
    <source>
        <dbReference type="ARBA" id="ARBA00022490"/>
    </source>
</evidence>
<dbReference type="Gene3D" id="3.40.1390.10">
    <property type="entry name" value="MurE/MurF, N-terminal domain"/>
    <property type="match status" value="1"/>
</dbReference>
<keyword evidence="5 11" id="KW-0547">Nucleotide-binding</keyword>
<feature type="domain" description="Mur ligase C-terminal" evidence="14">
    <location>
        <begin position="328"/>
        <end position="457"/>
    </location>
</feature>
<evidence type="ECO:0000256" key="12">
    <source>
        <dbReference type="RuleBase" id="RU004135"/>
    </source>
</evidence>
<comment type="cofactor">
    <cofactor evidence="11">
        <name>Mg(2+)</name>
        <dbReference type="ChEBI" id="CHEBI:18420"/>
    </cofactor>
</comment>
<dbReference type="GO" id="GO:0009252">
    <property type="term" value="P:peptidoglycan biosynthetic process"/>
    <property type="evidence" value="ECO:0007669"/>
    <property type="project" value="UniProtKB-UniRule"/>
</dbReference>
<dbReference type="Pfam" id="PF02875">
    <property type="entry name" value="Mur_ligase_C"/>
    <property type="match status" value="1"/>
</dbReference>
<feature type="binding site" evidence="11">
    <location>
        <position position="186"/>
    </location>
    <ligand>
        <name>UDP-N-acetyl-alpha-D-muramoyl-L-alanyl-D-glutamate</name>
        <dbReference type="ChEBI" id="CHEBI:83900"/>
    </ligand>
</feature>
<sequence length="498" mass="54229">MSPKLSELQALLPTSQLKGDDAVFTDLTLDSREVKSGWMFCATKGSKHDGHSFIAEATRNGASALMVSQVVDSPLPQLIVPSVRLALGKVADYTNGHPSRSLNLIGVTGTNGKTTTSYLIESILRASGHSTGLIGTIEAKYKDSRHPSIHTTPEAPDLHRYLKEMVSEGIDSVVMEVSSHGIDQHRVDSAHFSVAVFTNLSPEHLDYHGTIEQYYWAKSQLFIKSRSESAVVCVDDQWGERLASQIEIPRITFGYNPNADVRISDVRVTPEGTDLFIKGMGYNSNLHVQIVGACNAQNAAAAYITGRLLGATDAEARDGIEQCSGVSGRFQQVSLGQNFLVVVDYAHTPDSIRALIQTAREIIGPEGKVTLVAGARGRRDRIKRPELGRAAATADLAILTTDNPGDEDPANIVKQLVAGTFDIPKKHIQVELDRSRAIRRAIEISEKGDAVLIVGRGHEGYFRVGNSQIRLDDRQEAEEAIRMKLGLVDENPQPKPLL</sequence>
<dbReference type="RefSeq" id="WP_072790093.1">
    <property type="nucleotide sequence ID" value="NZ_FQUL01000015.1"/>
</dbReference>
<comment type="function">
    <text evidence="11">Catalyzes the addition of an amino acid to the nucleotide precursor UDP-N-acetylmuramoyl-L-alanyl-D-glutamate (UMAG) in the biosynthesis of bacterial cell-wall peptidoglycan.</text>
</comment>
<evidence type="ECO:0000256" key="7">
    <source>
        <dbReference type="ARBA" id="ARBA00022960"/>
    </source>
</evidence>
<feature type="domain" description="Mur ligase N-terminal catalytic" evidence="13">
    <location>
        <begin position="27"/>
        <end position="69"/>
    </location>
</feature>
<dbReference type="InterPro" id="IPR013221">
    <property type="entry name" value="Mur_ligase_cen"/>
</dbReference>
<dbReference type="NCBIfam" id="NF001126">
    <property type="entry name" value="PRK00139.1-4"/>
    <property type="match status" value="1"/>
</dbReference>
<reference evidence="17" key="1">
    <citation type="submission" date="2016-11" db="EMBL/GenBank/DDBJ databases">
        <authorList>
            <person name="Varghese N."/>
            <person name="Submissions S."/>
        </authorList>
    </citation>
    <scope>NUCLEOTIDE SEQUENCE [LARGE SCALE GENOMIC DNA]</scope>
    <source>
        <strain evidence="17">DSM 19514</strain>
    </source>
</reference>
<name>A0A1M4VBH9_9ACTN</name>
<keyword evidence="11" id="KW-0460">Magnesium</keyword>
<dbReference type="EC" id="6.3.2.-" evidence="11"/>
<comment type="similarity">
    <text evidence="1 11">Belongs to the MurCDEF family. MurE subfamily.</text>
</comment>
<dbReference type="Pfam" id="PF01225">
    <property type="entry name" value="Mur_ligase"/>
    <property type="match status" value="1"/>
</dbReference>
<evidence type="ECO:0000256" key="11">
    <source>
        <dbReference type="HAMAP-Rule" id="MF_00208"/>
    </source>
</evidence>
<dbReference type="EMBL" id="FQUL01000015">
    <property type="protein sequence ID" value="SHE66312.1"/>
    <property type="molecule type" value="Genomic_DNA"/>
</dbReference>
<evidence type="ECO:0000256" key="4">
    <source>
        <dbReference type="ARBA" id="ARBA00022618"/>
    </source>
</evidence>
<dbReference type="AlphaFoldDB" id="A0A1M4VBH9"/>
<evidence type="ECO:0000256" key="1">
    <source>
        <dbReference type="ARBA" id="ARBA00005898"/>
    </source>
</evidence>
<gene>
    <name evidence="11" type="primary">murE</name>
    <name evidence="16" type="ORF">SAMN02745225_01264</name>
</gene>
<dbReference type="InterPro" id="IPR036565">
    <property type="entry name" value="Mur-like_cat_sf"/>
</dbReference>
<evidence type="ECO:0000256" key="8">
    <source>
        <dbReference type="ARBA" id="ARBA00022984"/>
    </source>
</evidence>
<comment type="PTM">
    <text evidence="11">Carboxylation is probably crucial for Mg(2+) binding and, consequently, for the gamma-phosphate positioning of ATP.</text>
</comment>
<evidence type="ECO:0000313" key="16">
    <source>
        <dbReference type="EMBL" id="SHE66312.1"/>
    </source>
</evidence>
<dbReference type="NCBIfam" id="TIGR01085">
    <property type="entry name" value="murE"/>
    <property type="match status" value="1"/>
</dbReference>
<keyword evidence="9 11" id="KW-0131">Cell cycle</keyword>
<dbReference type="OrthoDB" id="9800958at2"/>
<feature type="binding site" evidence="11">
    <location>
        <position position="184"/>
    </location>
    <ligand>
        <name>UDP-N-acetyl-alpha-D-muramoyl-L-alanyl-D-glutamate</name>
        <dbReference type="ChEBI" id="CHEBI:83900"/>
    </ligand>
</feature>
<dbReference type="GO" id="GO:0071555">
    <property type="term" value="P:cell wall organization"/>
    <property type="evidence" value="ECO:0007669"/>
    <property type="project" value="UniProtKB-KW"/>
</dbReference>
<dbReference type="Proteomes" id="UP000184295">
    <property type="component" value="Unassembled WGS sequence"/>
</dbReference>
<dbReference type="GO" id="GO:0004326">
    <property type="term" value="F:tetrahydrofolylpolyglutamate synthase activity"/>
    <property type="evidence" value="ECO:0007669"/>
    <property type="project" value="InterPro"/>
</dbReference>
<dbReference type="InterPro" id="IPR004101">
    <property type="entry name" value="Mur_ligase_C"/>
</dbReference>
<dbReference type="InterPro" id="IPR005761">
    <property type="entry name" value="UDP-N-AcMur-Glu-dNH2Pim_ligase"/>
</dbReference>
<dbReference type="GO" id="GO:0008360">
    <property type="term" value="P:regulation of cell shape"/>
    <property type="evidence" value="ECO:0007669"/>
    <property type="project" value="UniProtKB-KW"/>
</dbReference>
<dbReference type="GO" id="GO:0051301">
    <property type="term" value="P:cell division"/>
    <property type="evidence" value="ECO:0007669"/>
    <property type="project" value="UniProtKB-KW"/>
</dbReference>
<evidence type="ECO:0000256" key="10">
    <source>
        <dbReference type="ARBA" id="ARBA00023316"/>
    </source>
</evidence>
<evidence type="ECO:0000313" key="17">
    <source>
        <dbReference type="Proteomes" id="UP000184295"/>
    </source>
</evidence>
<feature type="binding site" evidence="11">
    <location>
        <position position="31"/>
    </location>
    <ligand>
        <name>UDP-N-acetyl-alpha-D-muramoyl-L-alanyl-D-glutamate</name>
        <dbReference type="ChEBI" id="CHEBI:83900"/>
    </ligand>
</feature>
<dbReference type="PROSITE" id="PS01011">
    <property type="entry name" value="FOLYLPOLYGLU_SYNT_1"/>
    <property type="match status" value="1"/>
</dbReference>
<dbReference type="InterPro" id="IPR035911">
    <property type="entry name" value="MurE/MurF_N"/>
</dbReference>
<dbReference type="UniPathway" id="UPA00219"/>
<feature type="modified residue" description="N6-carboxylysine" evidence="11">
    <location>
        <position position="218"/>
    </location>
</feature>
<evidence type="ECO:0000256" key="6">
    <source>
        <dbReference type="ARBA" id="ARBA00022840"/>
    </source>
</evidence>
<dbReference type="InterPro" id="IPR036615">
    <property type="entry name" value="Mur_ligase_C_dom_sf"/>
</dbReference>
<proteinExistence type="inferred from homology"/>
<evidence type="ECO:0000256" key="5">
    <source>
        <dbReference type="ARBA" id="ARBA00022741"/>
    </source>
</evidence>
<evidence type="ECO:0000259" key="13">
    <source>
        <dbReference type="Pfam" id="PF01225"/>
    </source>
</evidence>
<dbReference type="GO" id="GO:0005737">
    <property type="term" value="C:cytoplasm"/>
    <property type="evidence" value="ECO:0007669"/>
    <property type="project" value="UniProtKB-SubCell"/>
</dbReference>
<dbReference type="PANTHER" id="PTHR23135:SF4">
    <property type="entry name" value="UDP-N-ACETYLMURAMOYL-L-ALANYL-D-GLUTAMATE--2,6-DIAMINOPIMELATE LIGASE MURE HOMOLOG, CHLOROPLASTIC"/>
    <property type="match status" value="1"/>
</dbReference>
<dbReference type="GO" id="GO:0000287">
    <property type="term" value="F:magnesium ion binding"/>
    <property type="evidence" value="ECO:0007669"/>
    <property type="project" value="UniProtKB-UniRule"/>
</dbReference>
<dbReference type="STRING" id="1121881.SAMN02745225_01264"/>
<comment type="pathway">
    <text evidence="11 12">Cell wall biogenesis; peptidoglycan biosynthesis.</text>
</comment>
<keyword evidence="17" id="KW-1185">Reference proteome</keyword>
<dbReference type="SUPFAM" id="SSF53244">
    <property type="entry name" value="MurD-like peptide ligases, peptide-binding domain"/>
    <property type="match status" value="1"/>
</dbReference>
<keyword evidence="2 11" id="KW-0963">Cytoplasm</keyword>
<feature type="binding site" evidence="11">
    <location>
        <position position="29"/>
    </location>
    <ligand>
        <name>UDP-N-acetyl-alpha-D-muramoyl-L-alanyl-D-glutamate</name>
        <dbReference type="ChEBI" id="CHEBI:83900"/>
    </ligand>
</feature>
<feature type="domain" description="Mur ligase central" evidence="15">
    <location>
        <begin position="107"/>
        <end position="304"/>
    </location>
</feature>
<evidence type="ECO:0000259" key="15">
    <source>
        <dbReference type="Pfam" id="PF08245"/>
    </source>
</evidence>
<dbReference type="InterPro" id="IPR000713">
    <property type="entry name" value="Mur_ligase_N"/>
</dbReference>
<keyword evidence="6 11" id="KW-0067">ATP-binding</keyword>
<feature type="binding site" evidence="11">
    <location>
        <begin position="109"/>
        <end position="115"/>
    </location>
    <ligand>
        <name>ATP</name>
        <dbReference type="ChEBI" id="CHEBI:30616"/>
    </ligand>
</feature>
<evidence type="ECO:0000256" key="9">
    <source>
        <dbReference type="ARBA" id="ARBA00023306"/>
    </source>
</evidence>